<evidence type="ECO:0000313" key="16">
    <source>
        <dbReference type="Proteomes" id="UP000324065"/>
    </source>
</evidence>
<keyword evidence="10" id="KW-0921">Nickel transport</keyword>
<dbReference type="GO" id="GO:0005886">
    <property type="term" value="C:plasma membrane"/>
    <property type="evidence" value="ECO:0007669"/>
    <property type="project" value="UniProtKB-SubCell"/>
</dbReference>
<feature type="transmembrane region" description="Helical" evidence="13">
    <location>
        <begin position="226"/>
        <end position="253"/>
    </location>
</feature>
<evidence type="ECO:0000256" key="1">
    <source>
        <dbReference type="ARBA" id="ARBA00002510"/>
    </source>
</evidence>
<dbReference type="GO" id="GO:0006824">
    <property type="term" value="P:cobalt ion transport"/>
    <property type="evidence" value="ECO:0007669"/>
    <property type="project" value="UniProtKB-KW"/>
</dbReference>
<evidence type="ECO:0000256" key="4">
    <source>
        <dbReference type="ARBA" id="ARBA00022448"/>
    </source>
</evidence>
<evidence type="ECO:0000256" key="14">
    <source>
        <dbReference type="SAM" id="MobiDB-lite"/>
    </source>
</evidence>
<dbReference type="PANTHER" id="PTHR40659:SF1">
    <property type="entry name" value="NICKEL_COBALT EFFLUX SYSTEM RCNA"/>
    <property type="match status" value="1"/>
</dbReference>
<dbReference type="PANTHER" id="PTHR40659">
    <property type="entry name" value="NICKEL/COBALT EFFLUX SYSTEM RCNA"/>
    <property type="match status" value="1"/>
</dbReference>
<evidence type="ECO:0000256" key="8">
    <source>
        <dbReference type="ARBA" id="ARBA00022989"/>
    </source>
</evidence>
<dbReference type="EMBL" id="VWPJ01000023">
    <property type="protein sequence ID" value="KAA5604083.1"/>
    <property type="molecule type" value="Genomic_DNA"/>
</dbReference>
<keyword evidence="3" id="KW-0171">Cobalt transport</keyword>
<accession>A0A5M6I7H3</accession>
<evidence type="ECO:0000256" key="3">
    <source>
        <dbReference type="ARBA" id="ARBA00022426"/>
    </source>
</evidence>
<dbReference type="InterPro" id="IPR051224">
    <property type="entry name" value="NiCoT_RcnA"/>
</dbReference>
<keyword evidence="6" id="KW-0533">Nickel</keyword>
<dbReference type="AlphaFoldDB" id="A0A5M6I7H3"/>
<feature type="transmembrane region" description="Helical" evidence="13">
    <location>
        <begin position="90"/>
        <end position="108"/>
    </location>
</feature>
<dbReference type="GO" id="GO:0010045">
    <property type="term" value="P:response to nickel cation"/>
    <property type="evidence" value="ECO:0007669"/>
    <property type="project" value="TreeGrafter"/>
</dbReference>
<feature type="transmembrane region" description="Helical" evidence="13">
    <location>
        <begin position="12"/>
        <end position="30"/>
    </location>
</feature>
<evidence type="ECO:0000256" key="2">
    <source>
        <dbReference type="ARBA" id="ARBA00004651"/>
    </source>
</evidence>
<dbReference type="GO" id="GO:0032025">
    <property type="term" value="P:response to cobalt ion"/>
    <property type="evidence" value="ECO:0007669"/>
    <property type="project" value="TreeGrafter"/>
</dbReference>
<evidence type="ECO:0000313" key="15">
    <source>
        <dbReference type="EMBL" id="KAA5604083.1"/>
    </source>
</evidence>
<organism evidence="15 16">
    <name type="scientific">Roseospira marina</name>
    <dbReference type="NCBI Taxonomy" id="140057"/>
    <lineage>
        <taxon>Bacteria</taxon>
        <taxon>Pseudomonadati</taxon>
        <taxon>Pseudomonadota</taxon>
        <taxon>Alphaproteobacteria</taxon>
        <taxon>Rhodospirillales</taxon>
        <taxon>Rhodospirillaceae</taxon>
        <taxon>Roseospira</taxon>
    </lineage>
</organism>
<comment type="similarity">
    <text evidence="13">Belongs to the NiCoT transporter (TC 2.A.52) family.</text>
</comment>
<feature type="transmembrane region" description="Helical" evidence="13">
    <location>
        <begin position="198"/>
        <end position="220"/>
    </location>
</feature>
<keyword evidence="7 13" id="KW-0812">Transmembrane</keyword>
<feature type="transmembrane region" description="Helical" evidence="13">
    <location>
        <begin position="274"/>
        <end position="295"/>
    </location>
</feature>
<evidence type="ECO:0000256" key="6">
    <source>
        <dbReference type="ARBA" id="ARBA00022596"/>
    </source>
</evidence>
<evidence type="ECO:0000256" key="10">
    <source>
        <dbReference type="ARBA" id="ARBA00023112"/>
    </source>
</evidence>
<evidence type="ECO:0000256" key="13">
    <source>
        <dbReference type="RuleBase" id="RU362101"/>
    </source>
</evidence>
<dbReference type="GO" id="GO:0046583">
    <property type="term" value="F:monoatomic cation efflux transmembrane transporter activity"/>
    <property type="evidence" value="ECO:0007669"/>
    <property type="project" value="TreeGrafter"/>
</dbReference>
<gene>
    <name evidence="15" type="primary">rcnA</name>
    <name evidence="15" type="ORF">F1188_17480</name>
</gene>
<evidence type="ECO:0000256" key="9">
    <source>
        <dbReference type="ARBA" id="ARBA00023065"/>
    </source>
</evidence>
<proteinExistence type="inferred from homology"/>
<dbReference type="InterPro" id="IPR011541">
    <property type="entry name" value="Ni/Co_transpt_high_affinity"/>
</dbReference>
<dbReference type="Pfam" id="PF03824">
    <property type="entry name" value="NicO"/>
    <property type="match status" value="1"/>
</dbReference>
<dbReference type="RefSeq" id="WP_150063739.1">
    <property type="nucleotide sequence ID" value="NZ_JACHII010000023.1"/>
</dbReference>
<evidence type="ECO:0000256" key="7">
    <source>
        <dbReference type="ARBA" id="ARBA00022692"/>
    </source>
</evidence>
<dbReference type="NCBIfam" id="NF007454">
    <property type="entry name" value="PRK10019.1"/>
    <property type="match status" value="1"/>
</dbReference>
<keyword evidence="4 13" id="KW-0813">Transport</keyword>
<feature type="compositionally biased region" description="Basic and acidic residues" evidence="14">
    <location>
        <begin position="113"/>
        <end position="138"/>
    </location>
</feature>
<keyword evidence="16" id="KW-1185">Reference proteome</keyword>
<dbReference type="GO" id="GO:0015099">
    <property type="term" value="F:nickel cation transmembrane transporter activity"/>
    <property type="evidence" value="ECO:0007669"/>
    <property type="project" value="UniProtKB-UniRule"/>
</dbReference>
<evidence type="ECO:0000256" key="5">
    <source>
        <dbReference type="ARBA" id="ARBA00022475"/>
    </source>
</evidence>
<sequence>MDITAALADETGQPVVLAATALALGALHGLEPGHSKTMMAAFIVAVRGTVCQAILLGLSAALSHTLIVWILALLALWLGEAMIGEALEPWFMMASGAIILVIAAWMGLRTRQTDGRHGGGHGDAHDHDHHHGHDPHHDHDHHHHGHDHAHGHGPDAAASHHHNDPLPQEGTMDAHARAHARGIETRFGGGGGATTGQVILFGLTGGLIPCSAAITVLILCLHLDRIWLGVGLVGAFSLGLAVTLVAAGVVAAVGLRAVSRRTRRFDGWLEKAPYVSATIIAVIGVGMIAAGWAHLAATPGTGA</sequence>
<reference evidence="15 16" key="1">
    <citation type="submission" date="2019-09" db="EMBL/GenBank/DDBJ databases">
        <title>Genome sequence of Roseospira marina, one of the more divergent members of the non-sulfur purple photosynthetic bacterial family, the Rhodospirillaceae.</title>
        <authorList>
            <person name="Meyer T."/>
            <person name="Kyndt J."/>
        </authorList>
    </citation>
    <scope>NUCLEOTIDE SEQUENCE [LARGE SCALE GENOMIC DNA]</scope>
    <source>
        <strain evidence="15 16">DSM 15113</strain>
    </source>
</reference>
<feature type="transmembrane region" description="Helical" evidence="13">
    <location>
        <begin position="50"/>
        <end position="78"/>
    </location>
</feature>
<evidence type="ECO:0000256" key="12">
    <source>
        <dbReference type="ARBA" id="ARBA00023285"/>
    </source>
</evidence>
<name>A0A5M6I7H3_9PROT</name>
<feature type="region of interest" description="Disordered" evidence="14">
    <location>
        <begin position="113"/>
        <end position="175"/>
    </location>
</feature>
<comment type="caution">
    <text evidence="15">The sequence shown here is derived from an EMBL/GenBank/DDBJ whole genome shotgun (WGS) entry which is preliminary data.</text>
</comment>
<keyword evidence="11 13" id="KW-0472">Membrane</keyword>
<keyword evidence="9" id="KW-0406">Ion transport</keyword>
<keyword evidence="5" id="KW-1003">Cell membrane</keyword>
<dbReference type="Proteomes" id="UP000324065">
    <property type="component" value="Unassembled WGS sequence"/>
</dbReference>
<comment type="function">
    <text evidence="1">Efflux system for nickel and cobalt.</text>
</comment>
<evidence type="ECO:0000256" key="11">
    <source>
        <dbReference type="ARBA" id="ARBA00023136"/>
    </source>
</evidence>
<protein>
    <recommendedName>
        <fullName evidence="13">Nickel/cobalt efflux system</fullName>
    </recommendedName>
</protein>
<keyword evidence="12" id="KW-0170">Cobalt</keyword>
<comment type="subcellular location">
    <subcellularLocation>
        <location evidence="2 13">Cell membrane</location>
        <topology evidence="2 13">Multi-pass membrane protein</topology>
    </subcellularLocation>
</comment>
<keyword evidence="8 13" id="KW-1133">Transmembrane helix</keyword>
<dbReference type="OrthoDB" id="271709at2"/>